<reference evidence="2" key="1">
    <citation type="journal article" date="2019" name="Int. J. Syst. Evol. Microbiol.">
        <title>The Global Catalogue of Microorganisms (GCM) 10K type strain sequencing project: providing services to taxonomists for standard genome sequencing and annotation.</title>
        <authorList>
            <consortium name="The Broad Institute Genomics Platform"/>
            <consortium name="The Broad Institute Genome Sequencing Center for Infectious Disease"/>
            <person name="Wu L."/>
            <person name="Ma J."/>
        </authorList>
    </citation>
    <scope>NUCLEOTIDE SEQUENCE [LARGE SCALE GENOMIC DNA]</scope>
    <source>
        <strain evidence="2">JCM 15591</strain>
    </source>
</reference>
<gene>
    <name evidence="1" type="ORF">GCM10009810_25150</name>
</gene>
<proteinExistence type="predicted"/>
<sequence>MGLEFVVYARPDVVDLADPVRFALNVNGGRSRDDLLALGPDDGPGWWAVLDLPRRAWSVSRCTDRRRTW</sequence>
<dbReference type="EMBL" id="BAAAPN010000056">
    <property type="protein sequence ID" value="GAA1765187.1"/>
    <property type="molecule type" value="Genomic_DNA"/>
</dbReference>
<organism evidence="1 2">
    <name type="scientific">Nostocoides vanveenii</name>
    <dbReference type="NCBI Taxonomy" id="330835"/>
    <lineage>
        <taxon>Bacteria</taxon>
        <taxon>Bacillati</taxon>
        <taxon>Actinomycetota</taxon>
        <taxon>Actinomycetes</taxon>
        <taxon>Micrococcales</taxon>
        <taxon>Intrasporangiaceae</taxon>
        <taxon>Nostocoides</taxon>
    </lineage>
</organism>
<name>A0ABP4WX90_9MICO</name>
<keyword evidence="2" id="KW-1185">Reference proteome</keyword>
<dbReference type="Proteomes" id="UP001501475">
    <property type="component" value="Unassembled WGS sequence"/>
</dbReference>
<evidence type="ECO:0000313" key="1">
    <source>
        <dbReference type="EMBL" id="GAA1765187.1"/>
    </source>
</evidence>
<evidence type="ECO:0000313" key="2">
    <source>
        <dbReference type="Proteomes" id="UP001501475"/>
    </source>
</evidence>
<accession>A0ABP4WX90</accession>
<comment type="caution">
    <text evidence="1">The sequence shown here is derived from an EMBL/GenBank/DDBJ whole genome shotgun (WGS) entry which is preliminary data.</text>
</comment>
<protein>
    <submittedName>
        <fullName evidence="1">Uncharacterized protein</fullName>
    </submittedName>
</protein>